<accession>A0ABS5VTD7</accession>
<name>A0ABS5VTD7_9BACT</name>
<evidence type="ECO:0000313" key="1">
    <source>
        <dbReference type="EMBL" id="MBT1704092.1"/>
    </source>
</evidence>
<evidence type="ECO:0000313" key="2">
    <source>
        <dbReference type="Proteomes" id="UP000772618"/>
    </source>
</evidence>
<gene>
    <name evidence="1" type="ORF">KK060_12435</name>
</gene>
<proteinExistence type="predicted"/>
<dbReference type="EMBL" id="JAHESD010000025">
    <property type="protein sequence ID" value="MBT1704092.1"/>
    <property type="molecule type" value="Genomic_DNA"/>
</dbReference>
<dbReference type="Proteomes" id="UP000772618">
    <property type="component" value="Unassembled WGS sequence"/>
</dbReference>
<protein>
    <submittedName>
        <fullName evidence="1">Uncharacterized protein</fullName>
    </submittedName>
</protein>
<sequence length="62" mass="7187">MRIPDTGAIIEETSLKCNFVAVKILDHLLSKSWLENKRLIPLERNIIIFCSNRYKSGNLQEN</sequence>
<reference evidence="1 2" key="1">
    <citation type="submission" date="2021-05" db="EMBL/GenBank/DDBJ databases">
        <title>A Polyphasic approach of four new species of the genus Ohtaekwangia: Ohtaekwangia histidinii sp. nov., Ohtaekwangia cretensis sp. nov., Ohtaekwangia indiensis sp. nov., Ohtaekwangia reichenbachii sp. nov. from diverse environment.</title>
        <authorList>
            <person name="Octaviana S."/>
        </authorList>
    </citation>
    <scope>NUCLEOTIDE SEQUENCE [LARGE SCALE GENOMIC DNA]</scope>
    <source>
        <strain evidence="1 2">PWU20</strain>
    </source>
</reference>
<organism evidence="1 2">
    <name type="scientific">Chryseosolibacter indicus</name>
    <dbReference type="NCBI Taxonomy" id="2782351"/>
    <lineage>
        <taxon>Bacteria</taxon>
        <taxon>Pseudomonadati</taxon>
        <taxon>Bacteroidota</taxon>
        <taxon>Cytophagia</taxon>
        <taxon>Cytophagales</taxon>
        <taxon>Chryseotaleaceae</taxon>
        <taxon>Chryseosolibacter</taxon>
    </lineage>
</organism>
<keyword evidence="2" id="KW-1185">Reference proteome</keyword>
<comment type="caution">
    <text evidence="1">The sequence shown here is derived from an EMBL/GenBank/DDBJ whole genome shotgun (WGS) entry which is preliminary data.</text>
</comment>